<proteinExistence type="predicted"/>
<dbReference type="Proteomes" id="UP001054945">
    <property type="component" value="Unassembled WGS sequence"/>
</dbReference>
<comment type="caution">
    <text evidence="1">The sequence shown here is derived from an EMBL/GenBank/DDBJ whole genome shotgun (WGS) entry which is preliminary data.</text>
</comment>
<keyword evidence="2" id="KW-1185">Reference proteome</keyword>
<dbReference type="AlphaFoldDB" id="A0AAV4XXH1"/>
<protein>
    <submittedName>
        <fullName evidence="1">Uncharacterized protein</fullName>
    </submittedName>
</protein>
<evidence type="ECO:0000313" key="1">
    <source>
        <dbReference type="EMBL" id="GIY99452.1"/>
    </source>
</evidence>
<accession>A0AAV4XXH1</accession>
<evidence type="ECO:0000313" key="2">
    <source>
        <dbReference type="Proteomes" id="UP001054945"/>
    </source>
</evidence>
<organism evidence="1 2">
    <name type="scientific">Caerostris extrusa</name>
    <name type="common">Bark spider</name>
    <name type="synonym">Caerostris bankana</name>
    <dbReference type="NCBI Taxonomy" id="172846"/>
    <lineage>
        <taxon>Eukaryota</taxon>
        <taxon>Metazoa</taxon>
        <taxon>Ecdysozoa</taxon>
        <taxon>Arthropoda</taxon>
        <taxon>Chelicerata</taxon>
        <taxon>Arachnida</taxon>
        <taxon>Araneae</taxon>
        <taxon>Araneomorphae</taxon>
        <taxon>Entelegynae</taxon>
        <taxon>Araneoidea</taxon>
        <taxon>Araneidae</taxon>
        <taxon>Caerostris</taxon>
    </lineage>
</organism>
<name>A0AAV4XXH1_CAEEX</name>
<reference evidence="1 2" key="1">
    <citation type="submission" date="2021-06" db="EMBL/GenBank/DDBJ databases">
        <title>Caerostris extrusa draft genome.</title>
        <authorList>
            <person name="Kono N."/>
            <person name="Arakawa K."/>
        </authorList>
    </citation>
    <scope>NUCLEOTIDE SEQUENCE [LARGE SCALE GENOMIC DNA]</scope>
</reference>
<gene>
    <name evidence="1" type="ORF">CEXT_799351</name>
</gene>
<dbReference type="EMBL" id="BPLR01001048">
    <property type="protein sequence ID" value="GIY99452.1"/>
    <property type="molecule type" value="Genomic_DNA"/>
</dbReference>
<sequence>MKRVKATLEGLNSGDYRICLETPPTVRPEFILNIPSITQFKVSIRLCIFRTKCGVKASLLLGGICWRVKKYFWQVACLSLVAKGPGFSSLKRTLRYHLGKYVPGK</sequence>